<feature type="transmembrane region" description="Helical" evidence="6">
    <location>
        <begin position="140"/>
        <end position="159"/>
    </location>
</feature>
<evidence type="ECO:0000256" key="5">
    <source>
        <dbReference type="SAM" id="MobiDB-lite"/>
    </source>
</evidence>
<evidence type="ECO:0000313" key="10">
    <source>
        <dbReference type="Proteomes" id="UP000239560"/>
    </source>
</evidence>
<dbReference type="OrthoDB" id="3358017at2759"/>
<feature type="region of interest" description="Disordered" evidence="5">
    <location>
        <begin position="292"/>
        <end position="323"/>
    </location>
</feature>
<feature type="transmembrane region" description="Helical" evidence="6">
    <location>
        <begin position="179"/>
        <end position="204"/>
    </location>
</feature>
<evidence type="ECO:0000256" key="1">
    <source>
        <dbReference type="ARBA" id="ARBA00004141"/>
    </source>
</evidence>
<sequence length="323" mass="35404">MSSTGQCIALAHGSKEAIQACLDNRPPTALYGYIPSISLGAIFMVIFGISGFAHLAQLLYSRRSWWMGFFVAGNILEILGWAGRLAAHYAPLNFSLYVMQICTLIIAPAFMSASLYWAGGIVVSHLDPSKSWLSGKWFKVVFMIADLISLVIQTIGGGLAGSAAGSKPKPKQLRMGSDIMLAGIIVQLAVMVFYVAYMVTWAYLARQSVKRAGGRMQLMLAALFASSLGIIVRGCYRTPELHEGFKGWIATQQIWMLFDAIPIAFSTFVVNVIHPHWYLVYPHDRLTSPSSLAPTATRHDSDTTVSHDLQHSDAKVEKGMQQV</sequence>
<keyword evidence="3 6" id="KW-1133">Transmembrane helix</keyword>
<keyword evidence="4 6" id="KW-0472">Membrane</keyword>
<accession>A0A0K3CR04</accession>
<keyword evidence="2 6" id="KW-0812">Transmembrane</keyword>
<reference evidence="8 10" key="2">
    <citation type="journal article" date="2018" name="Elife">
        <title>Functional genomics of lipid metabolism in the oleaginous yeast Rhodosporidium toruloides.</title>
        <authorList>
            <person name="Coradetti S.T."/>
            <person name="Pinel D."/>
            <person name="Geiselman G."/>
            <person name="Ito M."/>
            <person name="Mondo S."/>
            <person name="Reilly M.C."/>
            <person name="Cheng Y.F."/>
            <person name="Bauer S."/>
            <person name="Grigoriev I."/>
            <person name="Gladden J.M."/>
            <person name="Simmons B.A."/>
            <person name="Brem R."/>
            <person name="Arkin A.P."/>
            <person name="Skerker J.M."/>
        </authorList>
    </citation>
    <scope>NUCLEOTIDE SEQUENCE [LARGE SCALE GENOMIC DNA]</scope>
    <source>
        <strain evidence="8 10">NBRC 0880</strain>
    </source>
</reference>
<feature type="transmembrane region" description="Helical" evidence="6">
    <location>
        <begin position="33"/>
        <end position="53"/>
    </location>
</feature>
<feature type="transmembrane region" description="Helical" evidence="6">
    <location>
        <begin position="254"/>
        <end position="273"/>
    </location>
</feature>
<dbReference type="Proteomes" id="UP000239560">
    <property type="component" value="Unassembled WGS sequence"/>
</dbReference>
<evidence type="ECO:0000256" key="2">
    <source>
        <dbReference type="ARBA" id="ARBA00022692"/>
    </source>
</evidence>
<dbReference type="InterPro" id="IPR007568">
    <property type="entry name" value="RTA1"/>
</dbReference>
<evidence type="ECO:0000256" key="4">
    <source>
        <dbReference type="ARBA" id="ARBA00023136"/>
    </source>
</evidence>
<dbReference type="PANTHER" id="PTHR31465">
    <property type="entry name" value="PROTEIN RTA1-RELATED"/>
    <property type="match status" value="1"/>
</dbReference>
<feature type="transmembrane region" description="Helical" evidence="6">
    <location>
        <begin position="65"/>
        <end position="82"/>
    </location>
</feature>
<dbReference type="GO" id="GO:0000324">
    <property type="term" value="C:fungal-type vacuole"/>
    <property type="evidence" value="ECO:0007669"/>
    <property type="project" value="TreeGrafter"/>
</dbReference>
<dbReference type="GO" id="GO:0005886">
    <property type="term" value="C:plasma membrane"/>
    <property type="evidence" value="ECO:0007669"/>
    <property type="project" value="TreeGrafter"/>
</dbReference>
<dbReference type="EMBL" id="CWKI01000017">
    <property type="protein sequence ID" value="CTR11423.1"/>
    <property type="molecule type" value="Genomic_DNA"/>
</dbReference>
<protein>
    <submittedName>
        <fullName evidence="8">RTA1 like protein-domain containing protein</fullName>
    </submittedName>
</protein>
<evidence type="ECO:0000313" key="7">
    <source>
        <dbReference type="EMBL" id="CTR11423.1"/>
    </source>
</evidence>
<gene>
    <name evidence="7" type="primary">FGENESH: predicted gene_17.142</name>
    <name evidence="8" type="ORF">AAT19DRAFT_11692</name>
    <name evidence="7" type="ORF">BN2166_0072840</name>
</gene>
<dbReference type="EMBL" id="LCTV02000017">
    <property type="protein sequence ID" value="PRQ70039.1"/>
    <property type="molecule type" value="Genomic_DNA"/>
</dbReference>
<proteinExistence type="predicted"/>
<dbReference type="PANTHER" id="PTHR31465:SF9">
    <property type="entry name" value="SPHINGOID LONG-CHAIN BASE TRANSPORTER RSB1"/>
    <property type="match status" value="1"/>
</dbReference>
<dbReference type="OMA" id="AIRFRRW"/>
<evidence type="ECO:0000256" key="3">
    <source>
        <dbReference type="ARBA" id="ARBA00022989"/>
    </source>
</evidence>
<evidence type="ECO:0000313" key="9">
    <source>
        <dbReference type="Proteomes" id="UP000199069"/>
    </source>
</evidence>
<name>A0A0K3CR04_RHOTO</name>
<evidence type="ECO:0000256" key="6">
    <source>
        <dbReference type="SAM" id="Phobius"/>
    </source>
</evidence>
<dbReference type="Pfam" id="PF04479">
    <property type="entry name" value="RTA1"/>
    <property type="match status" value="1"/>
</dbReference>
<feature type="compositionally biased region" description="Basic and acidic residues" evidence="5">
    <location>
        <begin position="308"/>
        <end position="323"/>
    </location>
</feature>
<dbReference type="STRING" id="5286.A0A0K3CR04"/>
<keyword evidence="9" id="KW-1185">Reference proteome</keyword>
<feature type="transmembrane region" description="Helical" evidence="6">
    <location>
        <begin position="216"/>
        <end position="234"/>
    </location>
</feature>
<feature type="transmembrane region" description="Helical" evidence="6">
    <location>
        <begin position="94"/>
        <end position="119"/>
    </location>
</feature>
<reference evidence="7 9" key="1">
    <citation type="submission" date="2015-07" db="EMBL/GenBank/DDBJ databases">
        <authorList>
            <person name="Cajimat M.N.B."/>
            <person name="Milazzo M.L."/>
            <person name="Fulhorst C.F."/>
        </authorList>
    </citation>
    <scope>NUCLEOTIDE SEQUENCE [LARGE SCALE GENOMIC DNA]</scope>
    <source>
        <strain evidence="7">Single colony</strain>
    </source>
</reference>
<evidence type="ECO:0000313" key="8">
    <source>
        <dbReference type="EMBL" id="PRQ70039.1"/>
    </source>
</evidence>
<organism evidence="7 9">
    <name type="scientific">Rhodotorula toruloides</name>
    <name type="common">Yeast</name>
    <name type="synonym">Rhodosporidium toruloides</name>
    <dbReference type="NCBI Taxonomy" id="5286"/>
    <lineage>
        <taxon>Eukaryota</taxon>
        <taxon>Fungi</taxon>
        <taxon>Dikarya</taxon>
        <taxon>Basidiomycota</taxon>
        <taxon>Pucciniomycotina</taxon>
        <taxon>Microbotryomycetes</taxon>
        <taxon>Sporidiobolales</taxon>
        <taxon>Sporidiobolaceae</taxon>
        <taxon>Rhodotorula</taxon>
    </lineage>
</organism>
<dbReference type="AlphaFoldDB" id="A0A0K3CR04"/>
<dbReference type="Proteomes" id="UP000199069">
    <property type="component" value="Unassembled WGS sequence"/>
</dbReference>
<comment type="subcellular location">
    <subcellularLocation>
        <location evidence="1">Membrane</location>
        <topology evidence="1">Multi-pass membrane protein</topology>
    </subcellularLocation>
</comment>